<feature type="transmembrane region" description="Helical" evidence="2">
    <location>
        <begin position="39"/>
        <end position="58"/>
    </location>
</feature>
<name>A0A4Y7PS22_9AGAM</name>
<keyword evidence="2" id="KW-0472">Membrane</keyword>
<keyword evidence="5" id="KW-1185">Reference proteome</keyword>
<dbReference type="STRING" id="50990.A0A4Y7PS22"/>
<dbReference type="InterPro" id="IPR056119">
    <property type="entry name" value="DUF7702"/>
</dbReference>
<feature type="domain" description="DUF7702" evidence="3">
    <location>
        <begin position="3"/>
        <end position="255"/>
    </location>
</feature>
<accession>A0A4Y7PS22</accession>
<organism evidence="4 5">
    <name type="scientific">Rickenella mellea</name>
    <dbReference type="NCBI Taxonomy" id="50990"/>
    <lineage>
        <taxon>Eukaryota</taxon>
        <taxon>Fungi</taxon>
        <taxon>Dikarya</taxon>
        <taxon>Basidiomycota</taxon>
        <taxon>Agaricomycotina</taxon>
        <taxon>Agaricomycetes</taxon>
        <taxon>Hymenochaetales</taxon>
        <taxon>Rickenellaceae</taxon>
        <taxon>Rickenella</taxon>
    </lineage>
</organism>
<feature type="transmembrane region" description="Helical" evidence="2">
    <location>
        <begin position="232"/>
        <end position="255"/>
    </location>
</feature>
<gene>
    <name evidence="4" type="ORF">BD410DRAFT_775673</name>
</gene>
<keyword evidence="2" id="KW-0812">Transmembrane</keyword>
<dbReference type="PANTHER" id="PTHR42109">
    <property type="entry name" value="UNPLACED GENOMIC SCAFFOLD UM_SCAF_CONTIG_1.265, WHOLE GENOME SHOTGUN SEQUENCE"/>
    <property type="match status" value="1"/>
</dbReference>
<sequence length="284" mass="31086">MALDARGIISVIQVIVFVPIFFVALFLTFRHGFKRQAGWIFLLIFSIVRIVGGVMLVVAESLKNPSTAVFITAFVLESAGLSPLLFATWGFLQSVDLYAQTGLPISNRHWRILGFLLAVGLVLAIIGGIDESSSSLSTQNTGATFRKISSLLFLGVFIILVSIHFLLWSKKSKILLHRRTLLVGISAALPFLFIRVVYSALSSFAPNTLGGSSLLVHNSLSKFNTVSGSWEIYLTMSLLVELITVLIYCGTGTLLPLQEEEKDYEGSTSKNDNMYKMSGQAVGR</sequence>
<feature type="transmembrane region" description="Helical" evidence="2">
    <location>
        <begin position="112"/>
        <end position="129"/>
    </location>
</feature>
<dbReference type="Pfam" id="PF24800">
    <property type="entry name" value="DUF7702"/>
    <property type="match status" value="1"/>
</dbReference>
<reference evidence="4 5" key="1">
    <citation type="submission" date="2018-06" db="EMBL/GenBank/DDBJ databases">
        <title>A transcriptomic atlas of mushroom development highlights an independent origin of complex multicellularity.</title>
        <authorList>
            <consortium name="DOE Joint Genome Institute"/>
            <person name="Krizsan K."/>
            <person name="Almasi E."/>
            <person name="Merenyi Z."/>
            <person name="Sahu N."/>
            <person name="Viragh M."/>
            <person name="Koszo T."/>
            <person name="Mondo S."/>
            <person name="Kiss B."/>
            <person name="Balint B."/>
            <person name="Kues U."/>
            <person name="Barry K."/>
            <person name="Hegedus J.C."/>
            <person name="Henrissat B."/>
            <person name="Johnson J."/>
            <person name="Lipzen A."/>
            <person name="Ohm R."/>
            <person name="Nagy I."/>
            <person name="Pangilinan J."/>
            <person name="Yan J."/>
            <person name="Xiong Y."/>
            <person name="Grigoriev I.V."/>
            <person name="Hibbett D.S."/>
            <person name="Nagy L.G."/>
        </authorList>
    </citation>
    <scope>NUCLEOTIDE SEQUENCE [LARGE SCALE GENOMIC DNA]</scope>
    <source>
        <strain evidence="4 5">SZMC22713</strain>
    </source>
</reference>
<evidence type="ECO:0000313" key="4">
    <source>
        <dbReference type="EMBL" id="TDL17888.1"/>
    </source>
</evidence>
<dbReference type="PANTHER" id="PTHR42109:SF2">
    <property type="entry name" value="INTEGRAL MEMBRANE PROTEIN"/>
    <property type="match status" value="1"/>
</dbReference>
<dbReference type="EMBL" id="ML170215">
    <property type="protein sequence ID" value="TDL17888.1"/>
    <property type="molecule type" value="Genomic_DNA"/>
</dbReference>
<keyword evidence="2" id="KW-1133">Transmembrane helix</keyword>
<feature type="transmembrane region" description="Helical" evidence="2">
    <location>
        <begin position="70"/>
        <end position="92"/>
    </location>
</feature>
<proteinExistence type="predicted"/>
<dbReference type="OrthoDB" id="2560628at2759"/>
<dbReference type="Proteomes" id="UP000294933">
    <property type="component" value="Unassembled WGS sequence"/>
</dbReference>
<feature type="region of interest" description="Disordered" evidence="1">
    <location>
        <begin position="265"/>
        <end position="284"/>
    </location>
</feature>
<feature type="transmembrane region" description="Helical" evidence="2">
    <location>
        <begin position="6"/>
        <end position="27"/>
    </location>
</feature>
<protein>
    <recommendedName>
        <fullName evidence="3">DUF7702 domain-containing protein</fullName>
    </recommendedName>
</protein>
<evidence type="ECO:0000256" key="2">
    <source>
        <dbReference type="SAM" id="Phobius"/>
    </source>
</evidence>
<evidence type="ECO:0000313" key="5">
    <source>
        <dbReference type="Proteomes" id="UP000294933"/>
    </source>
</evidence>
<feature type="transmembrane region" description="Helical" evidence="2">
    <location>
        <begin position="149"/>
        <end position="168"/>
    </location>
</feature>
<feature type="transmembrane region" description="Helical" evidence="2">
    <location>
        <begin position="180"/>
        <end position="201"/>
    </location>
</feature>
<evidence type="ECO:0000259" key="3">
    <source>
        <dbReference type="Pfam" id="PF24800"/>
    </source>
</evidence>
<dbReference type="AlphaFoldDB" id="A0A4Y7PS22"/>
<evidence type="ECO:0000256" key="1">
    <source>
        <dbReference type="SAM" id="MobiDB-lite"/>
    </source>
</evidence>
<dbReference type="VEuPathDB" id="FungiDB:BD410DRAFT_775673"/>